<feature type="binding site" evidence="7">
    <location>
        <position position="152"/>
    </location>
    <ligand>
        <name>Mg(2+)</name>
        <dbReference type="ChEBI" id="CHEBI:18420"/>
        <label>1</label>
    </ligand>
</feature>
<dbReference type="PANTHER" id="PTHR43250:SF2">
    <property type="entry name" value="EXODEOXYRIBONUCLEASE III"/>
    <property type="match status" value="1"/>
</dbReference>
<dbReference type="GO" id="GO:0008311">
    <property type="term" value="F:double-stranded DNA 3'-5' DNA exonuclease activity"/>
    <property type="evidence" value="ECO:0007669"/>
    <property type="project" value="InterPro"/>
</dbReference>
<dbReference type="PROSITE" id="PS51435">
    <property type="entry name" value="AP_NUCLEASE_F1_4"/>
    <property type="match status" value="1"/>
</dbReference>
<dbReference type="NCBIfam" id="TIGR00633">
    <property type="entry name" value="xth"/>
    <property type="match status" value="1"/>
</dbReference>
<feature type="binding site" evidence="7">
    <location>
        <position position="34"/>
    </location>
    <ligand>
        <name>Mg(2+)</name>
        <dbReference type="ChEBI" id="CHEBI:18420"/>
        <label>1</label>
    </ligand>
</feature>
<evidence type="ECO:0000313" key="10">
    <source>
        <dbReference type="EMBL" id="AQZ95798.1"/>
    </source>
</evidence>
<keyword evidence="3 7" id="KW-0479">Metal-binding</keyword>
<evidence type="ECO:0000313" key="11">
    <source>
        <dbReference type="Proteomes" id="UP000243488"/>
    </source>
</evidence>
<dbReference type="InterPro" id="IPR005135">
    <property type="entry name" value="Endo/exonuclease/phosphatase"/>
</dbReference>
<keyword evidence="4" id="KW-0378">Hydrolase</keyword>
<feature type="domain" description="Endonuclease/exonuclease/phosphatase" evidence="9">
    <location>
        <begin position="4"/>
        <end position="262"/>
    </location>
</feature>
<feature type="active site" description="Proton acceptor" evidence="6">
    <location>
        <position position="262"/>
    </location>
</feature>
<feature type="site" description="Interaction with DNA substrate" evidence="8">
    <location>
        <position position="262"/>
    </location>
</feature>
<feature type="site" description="Important for catalytic activity" evidence="8">
    <location>
        <position position="232"/>
    </location>
</feature>
<evidence type="ECO:0000256" key="8">
    <source>
        <dbReference type="PIRSR" id="PIRSR604808-3"/>
    </source>
</evidence>
<dbReference type="AlphaFoldDB" id="A0A1V0B789"/>
<dbReference type="KEGG" id="ppha:BVH74_14020"/>
<evidence type="ECO:0000256" key="6">
    <source>
        <dbReference type="PIRSR" id="PIRSR604808-1"/>
    </source>
</evidence>
<feature type="binding site" evidence="7">
    <location>
        <position position="7"/>
    </location>
    <ligand>
        <name>Mg(2+)</name>
        <dbReference type="ChEBI" id="CHEBI:18420"/>
        <label>1</label>
    </ligand>
</feature>
<evidence type="ECO:0000256" key="7">
    <source>
        <dbReference type="PIRSR" id="PIRSR604808-2"/>
    </source>
</evidence>
<feature type="active site" evidence="6">
    <location>
        <position position="110"/>
    </location>
</feature>
<sequence length="271" mass="31164">MKIVSFNINGLRARPHQLKEIVERHAPDIIGLQETKVDDPQFPHDEVATLGYHVHFHGQKGHYGVALLSKNEPLWVRKGLPGEPEDAQRRMISAAIPCADGHPLFVFNGYFPQGESRDHPLKFPAKQRFYADLQSHLEQDFKADQRLLVIGDMNISPEDCDIGIGPENAKRWLRTGKCSFLPEEREWMQRLKDWGLVDSFRHLNPETDDQFSWFDYRSRGFEDQPKRGLRIDLVMASRGLIDHCIAGGIDYDIRGMEKPSDHAPVWAEFTI</sequence>
<reference evidence="10 11" key="1">
    <citation type="submission" date="2017-03" db="EMBL/GenBank/DDBJ databases">
        <title>Complete genome sequence of the novel DNRA strain Pseudomonas sp. S-6-2 isolated from Chinese polluted river sediment. Journal of Biotechnology.</title>
        <authorList>
            <person name="Li J."/>
            <person name="Xiang F."/>
            <person name="Wang L."/>
            <person name="Xi L."/>
            <person name="Liu J."/>
        </authorList>
    </citation>
    <scope>NUCLEOTIDE SEQUENCE [LARGE SCALE GENOMIC DNA]</scope>
    <source>
        <strain evidence="10 11">S-6-2</strain>
    </source>
</reference>
<feature type="binding site" evidence="7">
    <location>
        <position position="261"/>
    </location>
    <ligand>
        <name>Mg(2+)</name>
        <dbReference type="ChEBI" id="CHEBI:18420"/>
        <label>1</label>
    </ligand>
</feature>
<name>A0A1V0B789_9GAMM</name>
<dbReference type="Gene3D" id="3.60.10.10">
    <property type="entry name" value="Endonuclease/exonuclease/phosphatase"/>
    <property type="match status" value="1"/>
</dbReference>
<dbReference type="PROSITE" id="PS00727">
    <property type="entry name" value="AP_NUCLEASE_F1_2"/>
    <property type="match status" value="1"/>
</dbReference>
<evidence type="ECO:0000256" key="2">
    <source>
        <dbReference type="ARBA" id="ARBA00007092"/>
    </source>
</evidence>
<feature type="binding site" evidence="7">
    <location>
        <position position="262"/>
    </location>
    <ligand>
        <name>Mg(2+)</name>
        <dbReference type="ChEBI" id="CHEBI:18420"/>
        <label>1</label>
    </ligand>
</feature>
<protein>
    <submittedName>
        <fullName evidence="10">Exodeoxyribonuclease III</fullName>
    </submittedName>
</protein>
<keyword evidence="11" id="KW-1185">Reference proteome</keyword>
<dbReference type="GO" id="GO:0004519">
    <property type="term" value="F:endonuclease activity"/>
    <property type="evidence" value="ECO:0007669"/>
    <property type="project" value="InterPro"/>
</dbReference>
<dbReference type="InterPro" id="IPR036691">
    <property type="entry name" value="Endo/exonu/phosph_ase_sf"/>
</dbReference>
<feature type="site" description="Transition state stabilizer" evidence="8">
    <location>
        <position position="154"/>
    </location>
</feature>
<keyword evidence="7" id="KW-0464">Manganese</keyword>
<comment type="cofactor">
    <cofactor evidence="1">
        <name>Mn(2+)</name>
        <dbReference type="ChEBI" id="CHEBI:29035"/>
    </cofactor>
</comment>
<evidence type="ECO:0000259" key="9">
    <source>
        <dbReference type="Pfam" id="PF03372"/>
    </source>
</evidence>
<dbReference type="InterPro" id="IPR020848">
    <property type="entry name" value="AP_endonuclease_F1_CS"/>
</dbReference>
<dbReference type="InterPro" id="IPR020847">
    <property type="entry name" value="AP_endonuclease_F1_BS"/>
</dbReference>
<feature type="active site" description="Proton donor/acceptor" evidence="6">
    <location>
        <position position="152"/>
    </location>
</feature>
<dbReference type="PANTHER" id="PTHR43250">
    <property type="entry name" value="EXODEOXYRIBONUCLEASE III"/>
    <property type="match status" value="1"/>
</dbReference>
<dbReference type="NCBIfam" id="NF008733">
    <property type="entry name" value="PRK11756.1"/>
    <property type="match status" value="1"/>
</dbReference>
<comment type="similarity">
    <text evidence="2">Belongs to the DNA repair enzymes AP/ExoA family.</text>
</comment>
<organism evidence="10 11">
    <name type="scientific">Halopseudomonas phragmitis</name>
    <dbReference type="NCBI Taxonomy" id="1931241"/>
    <lineage>
        <taxon>Bacteria</taxon>
        <taxon>Pseudomonadati</taxon>
        <taxon>Pseudomonadota</taxon>
        <taxon>Gammaproteobacteria</taxon>
        <taxon>Pseudomonadales</taxon>
        <taxon>Pseudomonadaceae</taxon>
        <taxon>Halopseudomonas</taxon>
    </lineage>
</organism>
<dbReference type="PROSITE" id="PS00726">
    <property type="entry name" value="AP_NUCLEASE_F1_1"/>
    <property type="match status" value="1"/>
</dbReference>
<dbReference type="CDD" id="cd09086">
    <property type="entry name" value="ExoIII-like_AP-endo"/>
    <property type="match status" value="1"/>
</dbReference>
<dbReference type="EMBL" id="CP020100">
    <property type="protein sequence ID" value="AQZ95798.1"/>
    <property type="molecule type" value="Genomic_DNA"/>
</dbReference>
<dbReference type="STRING" id="1931241.BVH74_14020"/>
<dbReference type="GO" id="GO:0003677">
    <property type="term" value="F:DNA binding"/>
    <property type="evidence" value="ECO:0007669"/>
    <property type="project" value="InterPro"/>
</dbReference>
<accession>A0A1V0B789</accession>
<proteinExistence type="inferred from homology"/>
<dbReference type="InterPro" id="IPR004808">
    <property type="entry name" value="AP_endonuc_1"/>
</dbReference>
<dbReference type="InterPro" id="IPR037493">
    <property type="entry name" value="ExoIII-like"/>
</dbReference>
<feature type="binding site" evidence="7">
    <location>
        <position position="154"/>
    </location>
    <ligand>
        <name>Mg(2+)</name>
        <dbReference type="ChEBI" id="CHEBI:18420"/>
        <label>1</label>
    </ligand>
</feature>
<keyword evidence="5 7" id="KW-0460">Magnesium</keyword>
<dbReference type="Pfam" id="PF03372">
    <property type="entry name" value="Exo_endo_phos"/>
    <property type="match status" value="1"/>
</dbReference>
<dbReference type="GO" id="GO:0046872">
    <property type="term" value="F:metal ion binding"/>
    <property type="evidence" value="ECO:0007669"/>
    <property type="project" value="UniProtKB-KW"/>
</dbReference>
<dbReference type="Proteomes" id="UP000243488">
    <property type="component" value="Chromosome"/>
</dbReference>
<evidence type="ECO:0000256" key="1">
    <source>
        <dbReference type="ARBA" id="ARBA00001936"/>
    </source>
</evidence>
<dbReference type="NCBIfam" id="TIGR00195">
    <property type="entry name" value="exoDNase_III"/>
    <property type="match status" value="1"/>
</dbReference>
<evidence type="ECO:0000256" key="3">
    <source>
        <dbReference type="ARBA" id="ARBA00022723"/>
    </source>
</evidence>
<dbReference type="SUPFAM" id="SSF56219">
    <property type="entry name" value="DNase I-like"/>
    <property type="match status" value="1"/>
</dbReference>
<dbReference type="GO" id="GO:0006281">
    <property type="term" value="P:DNA repair"/>
    <property type="evidence" value="ECO:0007669"/>
    <property type="project" value="InterPro"/>
</dbReference>
<evidence type="ECO:0000256" key="5">
    <source>
        <dbReference type="ARBA" id="ARBA00022842"/>
    </source>
</evidence>
<evidence type="ECO:0000256" key="4">
    <source>
        <dbReference type="ARBA" id="ARBA00022801"/>
    </source>
</evidence>
<gene>
    <name evidence="10" type="ORF">BVH74_14020</name>
</gene>
<comment type="cofactor">
    <cofactor evidence="7">
        <name>Mg(2+)</name>
        <dbReference type="ChEBI" id="CHEBI:18420"/>
    </cofactor>
    <cofactor evidence="7">
        <name>Mn(2+)</name>
        <dbReference type="ChEBI" id="CHEBI:29035"/>
    </cofactor>
    <text evidence="7">Probably binds two magnesium or manganese ions per subunit.</text>
</comment>
<dbReference type="RefSeq" id="WP_080050685.1">
    <property type="nucleotide sequence ID" value="NZ_CP020100.1"/>
</dbReference>